<proteinExistence type="predicted"/>
<evidence type="ECO:0000313" key="2">
    <source>
        <dbReference type="Proteomes" id="UP001500945"/>
    </source>
</evidence>
<protein>
    <recommendedName>
        <fullName evidence="3">Alpha/beta hydrolase</fullName>
    </recommendedName>
</protein>
<sequence length="42" mass="4771">MVRSLQSPAKHLKVLDDAGHLNLYEEPERFIAFMDAVRASLT</sequence>
<accession>A0ABP8KMJ8</accession>
<comment type="caution">
    <text evidence="1">The sequence shown here is derived from an EMBL/GenBank/DDBJ whole genome shotgun (WGS) entry which is preliminary data.</text>
</comment>
<dbReference type="Proteomes" id="UP001500945">
    <property type="component" value="Unassembled WGS sequence"/>
</dbReference>
<evidence type="ECO:0000313" key="1">
    <source>
        <dbReference type="EMBL" id="GAA4410146.1"/>
    </source>
</evidence>
<keyword evidence="2" id="KW-1185">Reference proteome</keyword>
<organism evidence="1 2">
    <name type="scientific">Fodinibacter luteus</name>
    <dbReference type="NCBI Taxonomy" id="552064"/>
    <lineage>
        <taxon>Bacteria</taxon>
        <taxon>Bacillati</taxon>
        <taxon>Actinomycetota</taxon>
        <taxon>Actinomycetes</taxon>
        <taxon>Micrococcales</taxon>
        <taxon>Intrasporangiaceae</taxon>
        <taxon>Fodinibacter (ex Wang et al. 2009)</taxon>
    </lineage>
</organism>
<dbReference type="EMBL" id="BAABGM010000019">
    <property type="protein sequence ID" value="GAA4410146.1"/>
    <property type="molecule type" value="Genomic_DNA"/>
</dbReference>
<gene>
    <name evidence="1" type="ORF">GCM10023168_29550</name>
</gene>
<reference evidence="2" key="1">
    <citation type="journal article" date="2019" name="Int. J. Syst. Evol. Microbiol.">
        <title>The Global Catalogue of Microorganisms (GCM) 10K type strain sequencing project: providing services to taxonomists for standard genome sequencing and annotation.</title>
        <authorList>
            <consortium name="The Broad Institute Genomics Platform"/>
            <consortium name="The Broad Institute Genome Sequencing Center for Infectious Disease"/>
            <person name="Wu L."/>
            <person name="Ma J."/>
        </authorList>
    </citation>
    <scope>NUCLEOTIDE SEQUENCE [LARGE SCALE GENOMIC DNA]</scope>
    <source>
        <strain evidence="2">JCM 17809</strain>
    </source>
</reference>
<name>A0ABP8KMJ8_9MICO</name>
<evidence type="ECO:0008006" key="3">
    <source>
        <dbReference type="Google" id="ProtNLM"/>
    </source>
</evidence>